<feature type="domain" description="Peptidase M56" evidence="2">
    <location>
        <begin position="149"/>
        <end position="254"/>
    </location>
</feature>
<evidence type="ECO:0000313" key="3">
    <source>
        <dbReference type="EMBL" id="TXF88754.1"/>
    </source>
</evidence>
<dbReference type="OrthoDB" id="9814002at2"/>
<feature type="transmembrane region" description="Helical" evidence="1">
    <location>
        <begin position="138"/>
        <end position="154"/>
    </location>
</feature>
<reference evidence="3 4" key="1">
    <citation type="submission" date="2019-08" db="EMBL/GenBank/DDBJ databases">
        <title>Lewinella sp. strain SSH13 Genome sequencing and assembly.</title>
        <authorList>
            <person name="Kim I."/>
        </authorList>
    </citation>
    <scope>NUCLEOTIDE SEQUENCE [LARGE SCALE GENOMIC DNA]</scope>
    <source>
        <strain evidence="3 4">SSH13</strain>
    </source>
</reference>
<keyword evidence="1" id="KW-0812">Transmembrane</keyword>
<evidence type="ECO:0000259" key="2">
    <source>
        <dbReference type="Pfam" id="PF05569"/>
    </source>
</evidence>
<evidence type="ECO:0000313" key="4">
    <source>
        <dbReference type="Proteomes" id="UP000321907"/>
    </source>
</evidence>
<feature type="transmembrane region" description="Helical" evidence="1">
    <location>
        <begin position="263"/>
        <end position="281"/>
    </location>
</feature>
<feature type="transmembrane region" description="Helical" evidence="1">
    <location>
        <begin position="97"/>
        <end position="117"/>
    </location>
</feature>
<comment type="caution">
    <text evidence="3">The sequence shown here is derived from an EMBL/GenBank/DDBJ whole genome shotgun (WGS) entry which is preliminary data.</text>
</comment>
<sequence>MTPEILEYLLRLTVIWVVLIAYYFLTMRRGSFAAQRFYLLGTLAFGLVVPLLPALGGGLPVAALPSVTYVAEPFFYTEGAAAETVVSNWSWFTVLPWVYLLGVGFFAARMLVQWNALRHWASSGERDRYDGYRVIRHRGITGPFVAFGLIFLPAEMSDADLENTALIHEASHLRARHHYDTLLLTLGSLLLWFHPLFWMLRRLLAAVHEYEADAAVIQRVPVRTYGLQLLKSSLGPAGFPGLFSSPIKNRITMITNKTRTRKLRLLPLFTLCLLLAGLVVACSDLNEDIAVPLVLESPSTEIKVDPLEYTEEPEVIEAEASGAVDFRLNGTLNDERLTLITEYAKNLHPAFTEAAYTEVRYPAAARESGTEGVVRAVVKIPSEGSTKLEALYFPTEKQMQAGPGSLELTIVGHPGKELKGAKRTDLLKAEVRRVIGELQDFSPPLVKGSSSTSLSLVVDFNFILKE</sequence>
<dbReference type="InterPro" id="IPR052173">
    <property type="entry name" value="Beta-lactam_resp_regulator"/>
</dbReference>
<dbReference type="Proteomes" id="UP000321907">
    <property type="component" value="Unassembled WGS sequence"/>
</dbReference>
<feature type="transmembrane region" description="Helical" evidence="1">
    <location>
        <begin position="6"/>
        <end position="25"/>
    </location>
</feature>
<name>A0A5C7FRK9_9BACT</name>
<keyword evidence="1" id="KW-0472">Membrane</keyword>
<keyword evidence="1" id="KW-1133">Transmembrane helix</keyword>
<accession>A0A5C7FRK9</accession>
<feature type="transmembrane region" description="Helical" evidence="1">
    <location>
        <begin position="181"/>
        <end position="200"/>
    </location>
</feature>
<dbReference type="Pfam" id="PF05569">
    <property type="entry name" value="Peptidase_M56"/>
    <property type="match status" value="1"/>
</dbReference>
<organism evidence="3 4">
    <name type="scientific">Neolewinella aurantiaca</name>
    <dbReference type="NCBI Taxonomy" id="2602767"/>
    <lineage>
        <taxon>Bacteria</taxon>
        <taxon>Pseudomonadati</taxon>
        <taxon>Bacteroidota</taxon>
        <taxon>Saprospiria</taxon>
        <taxon>Saprospirales</taxon>
        <taxon>Lewinellaceae</taxon>
        <taxon>Neolewinella</taxon>
    </lineage>
</organism>
<dbReference type="InterPro" id="IPR008756">
    <property type="entry name" value="Peptidase_M56"/>
</dbReference>
<protein>
    <submittedName>
        <fullName evidence="3">M56 family metallopeptidase</fullName>
    </submittedName>
</protein>
<keyword evidence="4" id="KW-1185">Reference proteome</keyword>
<gene>
    <name evidence="3" type="ORF">FUA23_12950</name>
</gene>
<dbReference type="PANTHER" id="PTHR34978">
    <property type="entry name" value="POSSIBLE SENSOR-TRANSDUCER PROTEIN BLAR"/>
    <property type="match status" value="1"/>
</dbReference>
<dbReference type="PANTHER" id="PTHR34978:SF3">
    <property type="entry name" value="SLR0241 PROTEIN"/>
    <property type="match status" value="1"/>
</dbReference>
<dbReference type="RefSeq" id="WP_147931171.1">
    <property type="nucleotide sequence ID" value="NZ_VOXD01000019.1"/>
</dbReference>
<dbReference type="CDD" id="cd07341">
    <property type="entry name" value="M56_BlaR1_MecR1_like"/>
    <property type="match status" value="1"/>
</dbReference>
<dbReference type="EMBL" id="VOXD01000019">
    <property type="protein sequence ID" value="TXF88754.1"/>
    <property type="molecule type" value="Genomic_DNA"/>
</dbReference>
<proteinExistence type="predicted"/>
<evidence type="ECO:0000256" key="1">
    <source>
        <dbReference type="SAM" id="Phobius"/>
    </source>
</evidence>
<feature type="transmembrane region" description="Helical" evidence="1">
    <location>
        <begin position="37"/>
        <end position="56"/>
    </location>
</feature>
<dbReference type="AlphaFoldDB" id="A0A5C7FRK9"/>